<organism evidence="3 4">
    <name type="scientific">Eiseniibacteriota bacterium</name>
    <dbReference type="NCBI Taxonomy" id="2212470"/>
    <lineage>
        <taxon>Bacteria</taxon>
        <taxon>Candidatus Eiseniibacteriota</taxon>
    </lineage>
</organism>
<gene>
    <name evidence="3" type="ORF">HOP12_13210</name>
</gene>
<evidence type="ECO:0000313" key="3">
    <source>
        <dbReference type="EMBL" id="NOT35100.1"/>
    </source>
</evidence>
<name>A0A849SUQ3_UNCEI</name>
<dbReference type="InterPro" id="IPR019734">
    <property type="entry name" value="TPR_rpt"/>
</dbReference>
<reference evidence="3 4" key="1">
    <citation type="submission" date="2020-04" db="EMBL/GenBank/DDBJ databases">
        <title>Metagenomic profiling of ammonia- and methane-oxidizing microorganisms in a Dutch drinking water treatment plant.</title>
        <authorList>
            <person name="Poghosyan L."/>
            <person name="Leucker S."/>
        </authorList>
    </citation>
    <scope>NUCLEOTIDE SEQUENCE [LARGE SCALE GENOMIC DNA]</scope>
    <source>
        <strain evidence="3">S-RSF-IL-03</strain>
    </source>
</reference>
<sequence length="296" mass="32082">MPYGRALVGAGNLAWRMGELDRARGLYEQALSVLSQVGTDQQIGSVYLNLGNIAFSRGENDEAERHYEKSLDYYRRANSTIWIAGCLTNLSVIALAREDLDRLETMQSESLQINEEAGIRDGICLCLLQLGIAAYIRRDYDLGRALWDRAMALAREIDHSWSLMPDPSIALPIFEAVASLVADTRPAESASLLAAATALRVTLKMPLLSYELPATRDLEARLTGALSDEDLAGAREAGAQLSVVAALSAAERLVGVPTDGRRSSPILGATLQGEPGALPLRALRPPSRWSPRCPLP</sequence>
<dbReference type="AlphaFoldDB" id="A0A849SUQ3"/>
<keyword evidence="1" id="KW-0802">TPR repeat</keyword>
<dbReference type="PANTHER" id="PTHR10098">
    <property type="entry name" value="RAPSYN-RELATED"/>
    <property type="match status" value="1"/>
</dbReference>
<dbReference type="SUPFAM" id="SSF48452">
    <property type="entry name" value="TPR-like"/>
    <property type="match status" value="1"/>
</dbReference>
<dbReference type="Gene3D" id="1.25.40.10">
    <property type="entry name" value="Tetratricopeptide repeat domain"/>
    <property type="match status" value="1"/>
</dbReference>
<comment type="caution">
    <text evidence="3">The sequence shown here is derived from an EMBL/GenBank/DDBJ whole genome shotgun (WGS) entry which is preliminary data.</text>
</comment>
<evidence type="ECO:0000256" key="2">
    <source>
        <dbReference type="SAM" id="MobiDB-lite"/>
    </source>
</evidence>
<accession>A0A849SUQ3</accession>
<evidence type="ECO:0000313" key="4">
    <source>
        <dbReference type="Proteomes" id="UP000580839"/>
    </source>
</evidence>
<evidence type="ECO:0000256" key="1">
    <source>
        <dbReference type="PROSITE-ProRule" id="PRU00339"/>
    </source>
</evidence>
<feature type="repeat" description="TPR" evidence="1">
    <location>
        <begin position="44"/>
        <end position="77"/>
    </location>
</feature>
<feature type="region of interest" description="Disordered" evidence="2">
    <location>
        <begin position="277"/>
        <end position="296"/>
    </location>
</feature>
<dbReference type="Pfam" id="PF13424">
    <property type="entry name" value="TPR_12"/>
    <property type="match status" value="1"/>
</dbReference>
<protein>
    <submittedName>
        <fullName evidence="3">Tetratricopeptide repeat protein</fullName>
    </submittedName>
</protein>
<dbReference type="InterPro" id="IPR011990">
    <property type="entry name" value="TPR-like_helical_dom_sf"/>
</dbReference>
<dbReference type="Proteomes" id="UP000580839">
    <property type="component" value="Unassembled WGS sequence"/>
</dbReference>
<dbReference type="PROSITE" id="PS50005">
    <property type="entry name" value="TPR"/>
    <property type="match status" value="1"/>
</dbReference>
<dbReference type="SMART" id="SM00028">
    <property type="entry name" value="TPR"/>
    <property type="match status" value="3"/>
</dbReference>
<proteinExistence type="predicted"/>
<dbReference type="EMBL" id="JABFRW010000172">
    <property type="protein sequence ID" value="NOT35100.1"/>
    <property type="molecule type" value="Genomic_DNA"/>
</dbReference>